<dbReference type="Proteomes" id="UP001604277">
    <property type="component" value="Unassembled WGS sequence"/>
</dbReference>
<evidence type="ECO:0000313" key="2">
    <source>
        <dbReference type="EMBL" id="KAL2521702.1"/>
    </source>
</evidence>
<feature type="region of interest" description="Disordered" evidence="1">
    <location>
        <begin position="92"/>
        <end position="111"/>
    </location>
</feature>
<sequence length="144" mass="15558">MVKHSYKLPRSASVPVSGNGTVNVPFDLNYVRSKRRPDRPPKPQPEPVQNVVPIFVHGVQNSMATVLPNMVVGPGAVYVSVGSVNGAAPAVGVGDEKRSQASSCRRDKGPPTPIIIHHPYQFVHGSDAFLNGRFKMVNKIVKEP</sequence>
<evidence type="ECO:0000313" key="3">
    <source>
        <dbReference type="Proteomes" id="UP001604277"/>
    </source>
</evidence>
<keyword evidence="3" id="KW-1185">Reference proteome</keyword>
<protein>
    <submittedName>
        <fullName evidence="2">Uncharacterized protein</fullName>
    </submittedName>
</protein>
<comment type="caution">
    <text evidence="2">The sequence shown here is derived from an EMBL/GenBank/DDBJ whole genome shotgun (WGS) entry which is preliminary data.</text>
</comment>
<feature type="compositionally biased region" description="Basic and acidic residues" evidence="1">
    <location>
        <begin position="94"/>
        <end position="109"/>
    </location>
</feature>
<gene>
    <name evidence="2" type="ORF">Fot_25625</name>
</gene>
<evidence type="ECO:0000256" key="1">
    <source>
        <dbReference type="SAM" id="MobiDB-lite"/>
    </source>
</evidence>
<organism evidence="2 3">
    <name type="scientific">Forsythia ovata</name>
    <dbReference type="NCBI Taxonomy" id="205694"/>
    <lineage>
        <taxon>Eukaryota</taxon>
        <taxon>Viridiplantae</taxon>
        <taxon>Streptophyta</taxon>
        <taxon>Embryophyta</taxon>
        <taxon>Tracheophyta</taxon>
        <taxon>Spermatophyta</taxon>
        <taxon>Magnoliopsida</taxon>
        <taxon>eudicotyledons</taxon>
        <taxon>Gunneridae</taxon>
        <taxon>Pentapetalae</taxon>
        <taxon>asterids</taxon>
        <taxon>lamiids</taxon>
        <taxon>Lamiales</taxon>
        <taxon>Oleaceae</taxon>
        <taxon>Forsythieae</taxon>
        <taxon>Forsythia</taxon>
    </lineage>
</organism>
<dbReference type="AlphaFoldDB" id="A0ABD1U9P9"/>
<reference evidence="3" key="1">
    <citation type="submission" date="2024-07" db="EMBL/GenBank/DDBJ databases">
        <title>Two chromosome-level genome assemblies of Korean endemic species Abeliophyllum distichum and Forsythia ovata (Oleaceae).</title>
        <authorList>
            <person name="Jang H."/>
        </authorList>
    </citation>
    <scope>NUCLEOTIDE SEQUENCE [LARGE SCALE GENOMIC DNA]</scope>
</reference>
<proteinExistence type="predicted"/>
<name>A0ABD1U9P9_9LAMI</name>
<dbReference type="EMBL" id="JBFOLJ010000007">
    <property type="protein sequence ID" value="KAL2521702.1"/>
    <property type="molecule type" value="Genomic_DNA"/>
</dbReference>
<accession>A0ABD1U9P9</accession>
<feature type="region of interest" description="Disordered" evidence="1">
    <location>
        <begin position="28"/>
        <end position="49"/>
    </location>
</feature>